<keyword evidence="2" id="KW-1185">Reference proteome</keyword>
<feature type="signal peptide" evidence="1">
    <location>
        <begin position="1"/>
        <end position="19"/>
    </location>
</feature>
<protein>
    <submittedName>
        <fullName evidence="3">Proline dehydrogenase 1, mitochondrial-like</fullName>
    </submittedName>
</protein>
<dbReference type="RefSeq" id="XP_032129081.1">
    <property type="nucleotide sequence ID" value="XM_032273190.1"/>
</dbReference>
<sequence length="142" mass="15867">MHFSGPSRLFLWLLTGAASDDGFSAIKLMALGRPQLPLQFSDRLTKWRCFFHQMAAEQGQVSLAATDTKLEVVVLQESITKVGITSRAEIEDWFTAETLGVSGTVYLQDWSSLIDSRTKLSKHLMVPNAQSPYGPRGRRQTH</sequence>
<keyword evidence="1" id="KW-0732">Signal</keyword>
<feature type="chain" id="PRO_5026734820" evidence="1">
    <location>
        <begin position="20"/>
        <end position="142"/>
    </location>
</feature>
<evidence type="ECO:0000313" key="3">
    <source>
        <dbReference type="RefSeq" id="XP_032129081.1"/>
    </source>
</evidence>
<organism evidence="2 3">
    <name type="scientific">Sapajus apella</name>
    <name type="common">Brown-capped capuchin</name>
    <name type="synonym">Cebus apella</name>
    <dbReference type="NCBI Taxonomy" id="9515"/>
    <lineage>
        <taxon>Eukaryota</taxon>
        <taxon>Metazoa</taxon>
        <taxon>Chordata</taxon>
        <taxon>Craniata</taxon>
        <taxon>Vertebrata</taxon>
        <taxon>Euteleostomi</taxon>
        <taxon>Mammalia</taxon>
        <taxon>Eutheria</taxon>
        <taxon>Euarchontoglires</taxon>
        <taxon>Primates</taxon>
        <taxon>Haplorrhini</taxon>
        <taxon>Platyrrhini</taxon>
        <taxon>Cebidae</taxon>
        <taxon>Cebinae</taxon>
        <taxon>Sapajus</taxon>
    </lineage>
</organism>
<gene>
    <name evidence="3" type="primary">LOC116547140</name>
</gene>
<reference evidence="3" key="1">
    <citation type="submission" date="2025-08" db="UniProtKB">
        <authorList>
            <consortium name="RefSeq"/>
        </authorList>
    </citation>
    <scope>IDENTIFICATION</scope>
    <source>
        <tissue evidence="3">Blood</tissue>
    </source>
</reference>
<evidence type="ECO:0000313" key="2">
    <source>
        <dbReference type="Proteomes" id="UP000504640"/>
    </source>
</evidence>
<accession>A0A6J3HG20</accession>
<dbReference type="Proteomes" id="UP000504640">
    <property type="component" value="Unplaced"/>
</dbReference>
<dbReference type="AlphaFoldDB" id="A0A6J3HG20"/>
<dbReference type="GeneID" id="116547140"/>
<proteinExistence type="predicted"/>
<evidence type="ECO:0000256" key="1">
    <source>
        <dbReference type="SAM" id="SignalP"/>
    </source>
</evidence>
<name>A0A6J3HG20_SAPAP</name>